<feature type="transmembrane region" description="Helical" evidence="3">
    <location>
        <begin position="171"/>
        <end position="189"/>
    </location>
</feature>
<name>Q1K427_DESA6</name>
<keyword evidence="3" id="KW-0472">Membrane</keyword>
<feature type="transmembrane region" description="Helical" evidence="3">
    <location>
        <begin position="30"/>
        <end position="53"/>
    </location>
</feature>
<dbReference type="PROSITE" id="PS50109">
    <property type="entry name" value="HIS_KIN"/>
    <property type="match status" value="1"/>
</dbReference>
<dbReference type="PANTHER" id="PTHR43065">
    <property type="entry name" value="SENSOR HISTIDINE KINASE"/>
    <property type="match status" value="1"/>
</dbReference>
<gene>
    <name evidence="5" type="ORF">Dace_3142</name>
</gene>
<dbReference type="AlphaFoldDB" id="Q1K427"/>
<feature type="transmembrane region" description="Helical" evidence="3">
    <location>
        <begin position="138"/>
        <end position="159"/>
    </location>
</feature>
<feature type="transmembrane region" description="Helical" evidence="3">
    <location>
        <begin position="6"/>
        <end position="23"/>
    </location>
</feature>
<dbReference type="SUPFAM" id="SSF55781">
    <property type="entry name" value="GAF domain-like"/>
    <property type="match status" value="1"/>
</dbReference>
<reference evidence="5" key="2">
    <citation type="submission" date="2006-05" db="EMBL/GenBank/DDBJ databases">
        <title>Sequencing of the draft genome and assembly of Desulfuromonas acetoxidans DSM 684.</title>
        <authorList>
            <consortium name="US DOE Joint Genome Institute (JGI-PGF)"/>
            <person name="Copeland A."/>
            <person name="Lucas S."/>
            <person name="Lapidus A."/>
            <person name="Barry K."/>
            <person name="Detter J.C."/>
            <person name="Glavina del Rio T."/>
            <person name="Hammon N."/>
            <person name="Israni S."/>
            <person name="Dalin E."/>
            <person name="Tice H."/>
            <person name="Bruce D."/>
            <person name="Pitluck S."/>
            <person name="Richardson P."/>
        </authorList>
    </citation>
    <scope>NUCLEOTIDE SEQUENCE [LARGE SCALE GENOMIC DNA]</scope>
    <source>
        <strain evidence="5">DSM 684</strain>
    </source>
</reference>
<dbReference type="GO" id="GO:0004673">
    <property type="term" value="F:protein histidine kinase activity"/>
    <property type="evidence" value="ECO:0007669"/>
    <property type="project" value="UniProtKB-EC"/>
</dbReference>
<dbReference type="SUPFAM" id="SSF55874">
    <property type="entry name" value="ATPase domain of HSP90 chaperone/DNA topoisomerase II/histidine kinase"/>
    <property type="match status" value="1"/>
</dbReference>
<comment type="catalytic activity">
    <reaction evidence="1">
        <text>ATP + protein L-histidine = ADP + protein N-phospho-L-histidine.</text>
        <dbReference type="EC" id="2.7.13.3"/>
    </reaction>
</comment>
<dbReference type="Gene3D" id="3.30.450.40">
    <property type="match status" value="1"/>
</dbReference>
<dbReference type="PANTHER" id="PTHR43065:SF51">
    <property type="entry name" value="HISTIDINE KINASE"/>
    <property type="match status" value="1"/>
</dbReference>
<dbReference type="Pfam" id="PF13492">
    <property type="entry name" value="GAF_3"/>
    <property type="match status" value="1"/>
</dbReference>
<dbReference type="EMBL" id="AAEW02000001">
    <property type="protein sequence ID" value="EAT17276.1"/>
    <property type="molecule type" value="Genomic_DNA"/>
</dbReference>
<protein>
    <recommendedName>
        <fullName evidence="2">histidine kinase</fullName>
        <ecNumber evidence="2">2.7.13.3</ecNumber>
    </recommendedName>
</protein>
<dbReference type="SMART" id="SM00387">
    <property type="entry name" value="HATPase_c"/>
    <property type="match status" value="1"/>
</dbReference>
<feature type="transmembrane region" description="Helical" evidence="3">
    <location>
        <begin position="65"/>
        <end position="86"/>
    </location>
</feature>
<feature type="transmembrane region" description="Helical" evidence="3">
    <location>
        <begin position="239"/>
        <end position="261"/>
    </location>
</feature>
<dbReference type="InterPro" id="IPR005467">
    <property type="entry name" value="His_kinase_dom"/>
</dbReference>
<evidence type="ECO:0000259" key="4">
    <source>
        <dbReference type="PROSITE" id="PS50109"/>
    </source>
</evidence>
<feature type="domain" description="Histidine kinase" evidence="4">
    <location>
        <begin position="482"/>
        <end position="681"/>
    </location>
</feature>
<keyword evidence="5" id="KW-0418">Kinase</keyword>
<dbReference type="NCBIfam" id="TIGR02916">
    <property type="entry name" value="PEP_his_kin"/>
    <property type="match status" value="1"/>
</dbReference>
<proteinExistence type="predicted"/>
<reference evidence="5" key="1">
    <citation type="submission" date="2006-05" db="EMBL/GenBank/DDBJ databases">
        <title>Annotation of the draft genome assembly of Desulfuromonas acetoxidans DSM 684.</title>
        <authorList>
            <consortium name="US DOE Joint Genome Institute (JGI-ORNL)"/>
            <person name="Larimer F."/>
            <person name="Land M."/>
            <person name="Hauser L."/>
        </authorList>
    </citation>
    <scope>NUCLEOTIDE SEQUENCE [LARGE SCALE GENOMIC DNA]</scope>
    <source>
        <strain evidence="5">DSM 684</strain>
    </source>
</reference>
<organism evidence="5 6">
    <name type="scientific">Desulfuromonas acetoxidans (strain DSM 684 / 11070)</name>
    <dbReference type="NCBI Taxonomy" id="281689"/>
    <lineage>
        <taxon>Bacteria</taxon>
        <taxon>Pseudomonadati</taxon>
        <taxon>Thermodesulfobacteriota</taxon>
        <taxon>Desulfuromonadia</taxon>
        <taxon>Desulfuromonadales</taxon>
        <taxon>Desulfuromonadaceae</taxon>
        <taxon>Desulfuromonas</taxon>
    </lineage>
</organism>
<dbReference type="Pfam" id="PF02518">
    <property type="entry name" value="HATPase_c"/>
    <property type="match status" value="1"/>
</dbReference>
<dbReference type="Proteomes" id="UP000005695">
    <property type="component" value="Unassembled WGS sequence"/>
</dbReference>
<evidence type="ECO:0000313" key="6">
    <source>
        <dbReference type="Proteomes" id="UP000005695"/>
    </source>
</evidence>
<feature type="transmembrane region" description="Helical" evidence="3">
    <location>
        <begin position="98"/>
        <end position="118"/>
    </location>
</feature>
<keyword evidence="3" id="KW-1133">Transmembrane helix</keyword>
<feature type="transmembrane region" description="Helical" evidence="3">
    <location>
        <begin position="267"/>
        <end position="286"/>
    </location>
</feature>
<dbReference type="Gene3D" id="1.10.287.130">
    <property type="match status" value="1"/>
</dbReference>
<dbReference type="PRINTS" id="PR00344">
    <property type="entry name" value="BCTRLSENSOR"/>
</dbReference>
<dbReference type="InterPro" id="IPR014265">
    <property type="entry name" value="XrtA/PrsK"/>
</dbReference>
<dbReference type="InterPro" id="IPR004358">
    <property type="entry name" value="Sig_transdc_His_kin-like_C"/>
</dbReference>
<evidence type="ECO:0000256" key="1">
    <source>
        <dbReference type="ARBA" id="ARBA00000085"/>
    </source>
</evidence>
<dbReference type="OrthoDB" id="9785691at2"/>
<dbReference type="InterPro" id="IPR003018">
    <property type="entry name" value="GAF"/>
</dbReference>
<dbReference type="InterPro" id="IPR003594">
    <property type="entry name" value="HATPase_dom"/>
</dbReference>
<sequence>MLQPILSTTVISLAVIYVLVVLLRGRWQTATIALFMGLLACVVLEISDLLVFLEPADLMRWKKMGLVAEASLPFTWLFFSLTYAHQWQQGHVSSRSKLLLAAMLFFPAIALFLSPLELFYSPDFVDERILFLRSQGHLFYVLLMCALVVGLFHLERTYVSLSRPDRWRAKFEIVGAGLILAVLVIHYSQALLYRSLDMNLIPVRTASVILALGFMTYSRLYRGEVMRIEVSRHVAYRSVVFLVVGIYLIGLGLFGTGVRYLDVTQNRTIIVALAVFSGVLLVVLFLSERVRRRIQVVLHKNFYQKKYDYRNEWLHFTTRLAEAKNREELEAGILAFFAETFSLRGAALFLRDQQSGRFLCSAQHEMDMSHLSPGEGLPEESRMRQDNWVVDLGENRTTLTEDWASLHQKGCKFLVPLCFQQRIEGVIALGERVYDGDPLTYEDFDLMKTLSHQAIGVLLSRKLYADLVAANEMAAIGRVSTFVIHDLKNLVSSLALVVDNARDYIDDAEFRADMFETLDNTVNNMNRLIVRLQNVKRQPTLEFTDTDLLTLSQRAVEQSGHSAVQIRGSAVIVRADSAEVDKVLLNLLHNAREASTDQAPIEVEVGRDEQAFIRVTDHGAGMSEVFIRQRLFKPFETTKKKGMGIGLYQCRQVIEGHGGRIEVQSEPGVGSTFTLWLPVEM</sequence>
<dbReference type="InterPro" id="IPR029016">
    <property type="entry name" value="GAF-like_dom_sf"/>
</dbReference>
<evidence type="ECO:0000313" key="5">
    <source>
        <dbReference type="EMBL" id="EAT17276.1"/>
    </source>
</evidence>
<keyword evidence="5" id="KW-0808">Transferase</keyword>
<dbReference type="EC" id="2.7.13.3" evidence="2"/>
<comment type="caution">
    <text evidence="5">The sequence shown here is derived from an EMBL/GenBank/DDBJ whole genome shotgun (WGS) entry which is preliminary data.</text>
</comment>
<dbReference type="RefSeq" id="WP_005997532.1">
    <property type="nucleotide sequence ID" value="NZ_AAEW02000001.1"/>
</dbReference>
<keyword evidence="3" id="KW-0812">Transmembrane</keyword>
<accession>Q1K427</accession>
<evidence type="ECO:0000256" key="2">
    <source>
        <dbReference type="ARBA" id="ARBA00012438"/>
    </source>
</evidence>
<keyword evidence="6" id="KW-1185">Reference proteome</keyword>
<feature type="transmembrane region" description="Helical" evidence="3">
    <location>
        <begin position="201"/>
        <end position="218"/>
    </location>
</feature>
<dbReference type="Gene3D" id="3.30.565.10">
    <property type="entry name" value="Histidine kinase-like ATPase, C-terminal domain"/>
    <property type="match status" value="1"/>
</dbReference>
<dbReference type="InterPro" id="IPR036890">
    <property type="entry name" value="HATPase_C_sf"/>
</dbReference>
<evidence type="ECO:0000256" key="3">
    <source>
        <dbReference type="SAM" id="Phobius"/>
    </source>
</evidence>